<dbReference type="GO" id="GO:0000976">
    <property type="term" value="F:transcription cis-regulatory region binding"/>
    <property type="evidence" value="ECO:0007669"/>
    <property type="project" value="TreeGrafter"/>
</dbReference>
<dbReference type="InterPro" id="IPR009057">
    <property type="entry name" value="Homeodomain-like_sf"/>
</dbReference>
<proteinExistence type="predicted"/>
<dbReference type="InterPro" id="IPR050109">
    <property type="entry name" value="HTH-type_TetR-like_transc_reg"/>
</dbReference>
<sequence>MAERVLSTAEERRGAVVSSAIATFAQGGFHTVTIAEVAKHAGISPAYVSKLFSSKTQLFVAALEECYRRILDALERGAEASEDGSPESVLHAMGGAYAELIADRDLLTIQVHAQSAMADPAIARTVRGGIAEITEYVAARSRADGPAIQHFIAFGQLCHLLTAIDAFEVDAEWAAMLTAGIRHAAPKS</sequence>
<dbReference type="Proteomes" id="UP001146067">
    <property type="component" value="Unassembled WGS sequence"/>
</dbReference>
<name>A0A9X3SRJ0_9ACTN</name>
<evidence type="ECO:0000256" key="1">
    <source>
        <dbReference type="ARBA" id="ARBA00023125"/>
    </source>
</evidence>
<dbReference type="Gene3D" id="1.10.357.10">
    <property type="entry name" value="Tetracycline Repressor, domain 2"/>
    <property type="match status" value="1"/>
</dbReference>
<protein>
    <submittedName>
        <fullName evidence="4">TetR/AcrR family transcriptional regulator</fullName>
    </submittedName>
</protein>
<dbReference type="Gene3D" id="1.10.10.60">
    <property type="entry name" value="Homeodomain-like"/>
    <property type="match status" value="1"/>
</dbReference>
<dbReference type="PANTHER" id="PTHR30055">
    <property type="entry name" value="HTH-TYPE TRANSCRIPTIONAL REGULATOR RUTR"/>
    <property type="match status" value="1"/>
</dbReference>
<keyword evidence="1 2" id="KW-0238">DNA-binding</keyword>
<dbReference type="Pfam" id="PF00440">
    <property type="entry name" value="TetR_N"/>
    <property type="match status" value="1"/>
</dbReference>
<dbReference type="GO" id="GO:0003700">
    <property type="term" value="F:DNA-binding transcription factor activity"/>
    <property type="evidence" value="ECO:0007669"/>
    <property type="project" value="TreeGrafter"/>
</dbReference>
<evidence type="ECO:0000313" key="4">
    <source>
        <dbReference type="EMBL" id="MDA1361451.1"/>
    </source>
</evidence>
<feature type="domain" description="HTH tetR-type" evidence="3">
    <location>
        <begin position="10"/>
        <end position="70"/>
    </location>
</feature>
<comment type="caution">
    <text evidence="4">The sequence shown here is derived from an EMBL/GenBank/DDBJ whole genome shotgun (WGS) entry which is preliminary data.</text>
</comment>
<dbReference type="EMBL" id="JAPZVP010000014">
    <property type="protein sequence ID" value="MDA1361451.1"/>
    <property type="molecule type" value="Genomic_DNA"/>
</dbReference>
<reference evidence="4" key="1">
    <citation type="submission" date="2022-12" db="EMBL/GenBank/DDBJ databases">
        <title>Gycomyces niveus sp.nov.,a novel actinomycete isolated from soil in Shouguan.</title>
        <authorList>
            <person name="Yang X."/>
        </authorList>
    </citation>
    <scope>NUCLEOTIDE SEQUENCE</scope>
    <source>
        <strain evidence="4">NEAU-A15</strain>
    </source>
</reference>
<dbReference type="PROSITE" id="PS50977">
    <property type="entry name" value="HTH_TETR_2"/>
    <property type="match status" value="1"/>
</dbReference>
<keyword evidence="5" id="KW-1185">Reference proteome</keyword>
<evidence type="ECO:0000313" key="5">
    <source>
        <dbReference type="Proteomes" id="UP001146067"/>
    </source>
</evidence>
<dbReference type="PANTHER" id="PTHR30055:SF146">
    <property type="entry name" value="HTH-TYPE TRANSCRIPTIONAL DUAL REGULATOR CECR"/>
    <property type="match status" value="1"/>
</dbReference>
<dbReference type="InterPro" id="IPR001647">
    <property type="entry name" value="HTH_TetR"/>
</dbReference>
<dbReference type="SUPFAM" id="SSF46689">
    <property type="entry name" value="Homeodomain-like"/>
    <property type="match status" value="1"/>
</dbReference>
<organism evidence="4 5">
    <name type="scientific">Glycomyces luteolus</name>
    <dbReference type="NCBI Taxonomy" id="2670330"/>
    <lineage>
        <taxon>Bacteria</taxon>
        <taxon>Bacillati</taxon>
        <taxon>Actinomycetota</taxon>
        <taxon>Actinomycetes</taxon>
        <taxon>Glycomycetales</taxon>
        <taxon>Glycomycetaceae</taxon>
        <taxon>Glycomyces</taxon>
    </lineage>
</organism>
<feature type="DNA-binding region" description="H-T-H motif" evidence="2">
    <location>
        <begin position="33"/>
        <end position="52"/>
    </location>
</feature>
<dbReference type="RefSeq" id="WP_270111458.1">
    <property type="nucleotide sequence ID" value="NZ_JAPZVP010000014.1"/>
</dbReference>
<dbReference type="AlphaFoldDB" id="A0A9X3SRJ0"/>
<evidence type="ECO:0000256" key="2">
    <source>
        <dbReference type="PROSITE-ProRule" id="PRU00335"/>
    </source>
</evidence>
<gene>
    <name evidence="4" type="ORF">O1R50_17620</name>
</gene>
<evidence type="ECO:0000259" key="3">
    <source>
        <dbReference type="PROSITE" id="PS50977"/>
    </source>
</evidence>
<accession>A0A9X3SRJ0</accession>